<dbReference type="GeneID" id="39584069"/>
<feature type="region of interest" description="Disordered" evidence="1">
    <location>
        <begin position="151"/>
        <end position="170"/>
    </location>
</feature>
<reference evidence="2 3" key="1">
    <citation type="journal article" date="2018" name="Mol. Ecol.">
        <title>The obligate alkalophilic soda-lake fungus Sodiomyces alkalinus has shifted to a protein diet.</title>
        <authorList>
            <person name="Grum-Grzhimaylo A.A."/>
            <person name="Falkoski D.L."/>
            <person name="van den Heuvel J."/>
            <person name="Valero-Jimenez C.A."/>
            <person name="Min B."/>
            <person name="Choi I.G."/>
            <person name="Lipzen A."/>
            <person name="Daum C.G."/>
            <person name="Aanen D.K."/>
            <person name="Tsang A."/>
            <person name="Henrissat B."/>
            <person name="Bilanenko E.N."/>
            <person name="de Vries R.P."/>
            <person name="van Kan J.A.L."/>
            <person name="Grigoriev I.V."/>
            <person name="Debets A.J.M."/>
        </authorList>
    </citation>
    <scope>NUCLEOTIDE SEQUENCE [LARGE SCALE GENOMIC DNA]</scope>
    <source>
        <strain evidence="2 3">F11</strain>
    </source>
</reference>
<gene>
    <name evidence="2" type="ORF">SODALDRAFT_69768</name>
</gene>
<organism evidence="2 3">
    <name type="scientific">Sodiomyces alkalinus (strain CBS 110278 / VKM F-3762 / F11)</name>
    <name type="common">Alkaliphilic filamentous fungus</name>
    <dbReference type="NCBI Taxonomy" id="1314773"/>
    <lineage>
        <taxon>Eukaryota</taxon>
        <taxon>Fungi</taxon>
        <taxon>Dikarya</taxon>
        <taxon>Ascomycota</taxon>
        <taxon>Pezizomycotina</taxon>
        <taxon>Sordariomycetes</taxon>
        <taxon>Hypocreomycetidae</taxon>
        <taxon>Glomerellales</taxon>
        <taxon>Plectosphaerellaceae</taxon>
        <taxon>Sodiomyces</taxon>
    </lineage>
</organism>
<sequence>MSMQWHPSTNKLKTPPPSQICLLSICRASRETCNVKTCQTYPGMLFSSSLLAEFWTLPAPTGPRSPQIPTMIPSLCLKPACPLVPLPVCDRQVSSFSESPPLSPHDYICRSAARVLHTHLGTFHIHQGRLSLLLTLFLRRLIRARAIRHKTEREGKRVRGGKKRNRKKKR</sequence>
<accession>A0A3N2PM10</accession>
<protein>
    <submittedName>
        <fullName evidence="2">Uncharacterized protein</fullName>
    </submittedName>
</protein>
<dbReference type="Proteomes" id="UP000272025">
    <property type="component" value="Unassembled WGS sequence"/>
</dbReference>
<dbReference type="RefSeq" id="XP_028463371.1">
    <property type="nucleotide sequence ID" value="XM_028615592.1"/>
</dbReference>
<evidence type="ECO:0000313" key="2">
    <source>
        <dbReference type="EMBL" id="ROT35565.1"/>
    </source>
</evidence>
<name>A0A3N2PM10_SODAK</name>
<dbReference type="AlphaFoldDB" id="A0A3N2PM10"/>
<evidence type="ECO:0000256" key="1">
    <source>
        <dbReference type="SAM" id="MobiDB-lite"/>
    </source>
</evidence>
<dbReference type="EMBL" id="ML119061">
    <property type="protein sequence ID" value="ROT35565.1"/>
    <property type="molecule type" value="Genomic_DNA"/>
</dbReference>
<keyword evidence="3" id="KW-1185">Reference proteome</keyword>
<evidence type="ECO:0000313" key="3">
    <source>
        <dbReference type="Proteomes" id="UP000272025"/>
    </source>
</evidence>
<feature type="compositionally biased region" description="Basic residues" evidence="1">
    <location>
        <begin position="158"/>
        <end position="170"/>
    </location>
</feature>
<proteinExistence type="predicted"/>